<comment type="subcellular location">
    <subcellularLocation>
        <location evidence="1">Cell membrane</location>
        <topology evidence="1">Multi-pass membrane protein</topology>
    </subcellularLocation>
</comment>
<keyword evidence="9" id="KW-1185">Reference proteome</keyword>
<feature type="transmembrane region" description="Helical" evidence="7">
    <location>
        <begin position="388"/>
        <end position="410"/>
    </location>
</feature>
<dbReference type="RefSeq" id="WP_188862299.1">
    <property type="nucleotide sequence ID" value="NZ_BMLT01000011.1"/>
</dbReference>
<organism evidence="8 9">
    <name type="scientific">Marinobacterium nitratireducens</name>
    <dbReference type="NCBI Taxonomy" id="518897"/>
    <lineage>
        <taxon>Bacteria</taxon>
        <taxon>Pseudomonadati</taxon>
        <taxon>Pseudomonadota</taxon>
        <taxon>Gammaproteobacteria</taxon>
        <taxon>Oceanospirillales</taxon>
        <taxon>Oceanospirillaceae</taxon>
        <taxon>Marinobacterium</taxon>
    </lineage>
</organism>
<evidence type="ECO:0000256" key="1">
    <source>
        <dbReference type="ARBA" id="ARBA00004651"/>
    </source>
</evidence>
<feature type="transmembrane region" description="Helical" evidence="7">
    <location>
        <begin position="416"/>
        <end position="434"/>
    </location>
</feature>
<reference evidence="8 9" key="1">
    <citation type="journal article" date="2014" name="Int. J. Syst. Evol. Microbiol.">
        <title>Complete genome sequence of Corynebacterium casei LMG S-19264T (=DSM 44701T), isolated from a smear-ripened cheese.</title>
        <authorList>
            <consortium name="US DOE Joint Genome Institute (JGI-PGF)"/>
            <person name="Walter F."/>
            <person name="Albersmeier A."/>
            <person name="Kalinowski J."/>
            <person name="Ruckert C."/>
        </authorList>
    </citation>
    <scope>NUCLEOTIDE SEQUENCE [LARGE SCALE GENOMIC DNA]</scope>
    <source>
        <strain evidence="8 9">CGMCC 1.7286</strain>
    </source>
</reference>
<dbReference type="Pfam" id="PF04632">
    <property type="entry name" value="FUSC"/>
    <property type="match status" value="1"/>
</dbReference>
<evidence type="ECO:0000256" key="6">
    <source>
        <dbReference type="ARBA" id="ARBA00023136"/>
    </source>
</evidence>
<name>A0A917ZMW7_9GAMM</name>
<feature type="transmembrane region" description="Helical" evidence="7">
    <location>
        <begin position="336"/>
        <end position="358"/>
    </location>
</feature>
<evidence type="ECO:0000256" key="5">
    <source>
        <dbReference type="ARBA" id="ARBA00022989"/>
    </source>
</evidence>
<feature type="transmembrane region" description="Helical" evidence="7">
    <location>
        <begin position="364"/>
        <end position="381"/>
    </location>
</feature>
<feature type="transmembrane region" description="Helical" evidence="7">
    <location>
        <begin position="441"/>
        <end position="461"/>
    </location>
</feature>
<evidence type="ECO:0008006" key="10">
    <source>
        <dbReference type="Google" id="ProtNLM"/>
    </source>
</evidence>
<evidence type="ECO:0000256" key="7">
    <source>
        <dbReference type="SAM" id="Phobius"/>
    </source>
</evidence>
<sequence length="637" mass="69569">MASLSNLDFVLRPKQGALVRAGRITLATLMALLIAMLLGIDSPFWAGMTVLLVAQPTRGQLLGKGLARVAGTLVGALASVGMMHLAQLDPWLFIPALALWISTSAVAANLLSGFHVYAALLAGYTAALVALPTLSHPDDINSMALSRVASILVGVGCSLLFSWLWSPRLETAGLRQRAGAVSDETMRLIAAVLCGDWDRQARMDTEARLGLELAALDAECDQGGSGASSLRRERRRIRHLLLALFDVLAVAREVGASPLSAEQRGTPPADLAGAPQLIGWLDDWRRQRLFEGRPWMYPRLARLQQALRRFDAERRRLQTEVEAPTSRREVSLHRDWIDALRTGVRTLLVLLSLGAGWLATGEPLFLYAMMGAAIISTVFSTMEMPKQVVLKAAIGTFAGSVAALICKLGLMPWVDSIPMLLLALAPFLMIGCLAMAERDKVIIGTDFGAVFLLLTAPDWPLQVDAMAFLHLVPGPTLGALTAAAGFYFILPTGPQRRLRDIEKLIEQDLRRLSQPGRRLSGDKWRTRALHRTLRLVLRNSAVGVSGRRPVYGAIMALNLGSNLLALNRQLRDLPQEDIYRRTISESLQGFADERLSFDQAGDRLLSLAVEVVHQPGRAELADLLQRCGLVMQAVPWR</sequence>
<keyword evidence="3" id="KW-1003">Cell membrane</keyword>
<dbReference type="EMBL" id="BMLT01000011">
    <property type="protein sequence ID" value="GGO86955.1"/>
    <property type="molecule type" value="Genomic_DNA"/>
</dbReference>
<keyword evidence="5 7" id="KW-1133">Transmembrane helix</keyword>
<keyword evidence="6 7" id="KW-0472">Membrane</keyword>
<dbReference type="InterPro" id="IPR006726">
    <property type="entry name" value="PHBA_efflux_AaeB/fusaric-R"/>
</dbReference>
<proteinExistence type="predicted"/>
<evidence type="ECO:0000256" key="2">
    <source>
        <dbReference type="ARBA" id="ARBA00022448"/>
    </source>
</evidence>
<dbReference type="Proteomes" id="UP000599578">
    <property type="component" value="Unassembled WGS sequence"/>
</dbReference>
<accession>A0A917ZMW7</accession>
<gene>
    <name evidence="8" type="ORF">GCM10011348_39050</name>
</gene>
<dbReference type="GO" id="GO:0022857">
    <property type="term" value="F:transmembrane transporter activity"/>
    <property type="evidence" value="ECO:0007669"/>
    <property type="project" value="InterPro"/>
</dbReference>
<dbReference type="PANTHER" id="PTHR30509">
    <property type="entry name" value="P-HYDROXYBENZOIC ACID EFFLUX PUMP SUBUNIT-RELATED"/>
    <property type="match status" value="1"/>
</dbReference>
<keyword evidence="4 7" id="KW-0812">Transmembrane</keyword>
<protein>
    <recommendedName>
        <fullName evidence="10">FUSC family protein</fullName>
    </recommendedName>
</protein>
<evidence type="ECO:0000313" key="8">
    <source>
        <dbReference type="EMBL" id="GGO86955.1"/>
    </source>
</evidence>
<comment type="caution">
    <text evidence="8">The sequence shown here is derived from an EMBL/GenBank/DDBJ whole genome shotgun (WGS) entry which is preliminary data.</text>
</comment>
<feature type="transmembrane region" description="Helical" evidence="7">
    <location>
        <begin position="92"/>
        <end position="111"/>
    </location>
</feature>
<feature type="transmembrane region" description="Helical" evidence="7">
    <location>
        <begin position="66"/>
        <end position="86"/>
    </location>
</feature>
<dbReference type="PANTHER" id="PTHR30509:SF9">
    <property type="entry name" value="MULTIDRUG RESISTANCE PROTEIN MDTO"/>
    <property type="match status" value="1"/>
</dbReference>
<evidence type="ECO:0000256" key="3">
    <source>
        <dbReference type="ARBA" id="ARBA00022475"/>
    </source>
</evidence>
<feature type="transmembrane region" description="Helical" evidence="7">
    <location>
        <begin position="467"/>
        <end position="490"/>
    </location>
</feature>
<dbReference type="GO" id="GO:0005886">
    <property type="term" value="C:plasma membrane"/>
    <property type="evidence" value="ECO:0007669"/>
    <property type="project" value="UniProtKB-SubCell"/>
</dbReference>
<evidence type="ECO:0000256" key="4">
    <source>
        <dbReference type="ARBA" id="ARBA00022692"/>
    </source>
</evidence>
<dbReference type="AlphaFoldDB" id="A0A917ZMW7"/>
<feature type="transmembrane region" description="Helical" evidence="7">
    <location>
        <begin position="29"/>
        <end position="54"/>
    </location>
</feature>
<evidence type="ECO:0000313" key="9">
    <source>
        <dbReference type="Proteomes" id="UP000599578"/>
    </source>
</evidence>
<keyword evidence="2" id="KW-0813">Transport</keyword>
<feature type="transmembrane region" description="Helical" evidence="7">
    <location>
        <begin position="116"/>
        <end position="135"/>
    </location>
</feature>
<feature type="transmembrane region" description="Helical" evidence="7">
    <location>
        <begin position="147"/>
        <end position="165"/>
    </location>
</feature>